<proteinExistence type="predicted"/>
<gene>
    <name evidence="3" type="ORF">L336_0491</name>
</gene>
<dbReference type="EMBL" id="CP005957">
    <property type="protein sequence ID" value="AGL62195.1"/>
    <property type="molecule type" value="Genomic_DNA"/>
</dbReference>
<dbReference type="SUPFAM" id="SSF56601">
    <property type="entry name" value="beta-lactamase/transpeptidase-like"/>
    <property type="match status" value="1"/>
</dbReference>
<reference evidence="3 4" key="1">
    <citation type="journal article" date="2013" name="Nat. Biotechnol.">
        <title>Genome sequences of rare, uncultured bacteria obtained by differential coverage binning of multiple metagenomes.</title>
        <authorList>
            <person name="Albertsen M."/>
            <person name="Hugenholtz P."/>
            <person name="Skarshewski A."/>
            <person name="Nielsen K.L."/>
            <person name="Tyson G.W."/>
            <person name="Nielsen P.H."/>
        </authorList>
    </citation>
    <scope>NUCLEOTIDE SEQUENCE [LARGE SCALE GENOMIC DNA]</scope>
    <source>
        <strain evidence="3">TM71</strain>
    </source>
</reference>
<evidence type="ECO:0000313" key="4">
    <source>
        <dbReference type="Proteomes" id="UP000013893"/>
    </source>
</evidence>
<dbReference type="PANTHER" id="PTHR35333">
    <property type="entry name" value="BETA-LACTAMASE"/>
    <property type="match status" value="1"/>
</dbReference>
<evidence type="ECO:0000259" key="2">
    <source>
        <dbReference type="Pfam" id="PF13354"/>
    </source>
</evidence>
<sequence>MKVMQRVRAVVVRFWMRLKQYSWKRIALIGGAGLVIALLVMQFLYPSDRLLPFVTIDGVNLGGQKKSDAIATLNDAYSKHHVSIYMGNREASVVSPTLSELDIKVDNTDRISQLDYPWYLRLVPTSLWWAAKKSTVVPDATVGDNYDDYINAHIMPECQTNPVDATLKANGARLELVPSKTGGQCEQDEVLSTIKKLKPVLTTPSSVRVAMKETAPVITDTLAQRAADELNTRIGAGISMLVGGSSISIGAQELFSWLDFSQKDGNLVAVVNGDRAGDWLQKNVASKVAVQAGVSRITTRDFTEISRVNGASGQALDTPATIATIQGVVSGTGEQATARVKAIPPSEQYTRTYSPSDTGMSALMANYAHDHSGVYGISMIELGGKGRRADYNGNKQFVTASTYKLFAAYTLLKQIDEGKRDWATNADCFNKMISLSDNACAEAFLKTLGLSTITNDIHAVGLSNSTFMKSGGPFTTANDLSLMLGMIATGQNYSTINQQRLIGAMKANVYRRGIPSGVNGAVADKVGFMDGLLHDAAIVYSPSGTYVLAIMTDGSSWANIAELARQLDALHVQ</sequence>
<feature type="domain" description="Beta-lactamase class A catalytic" evidence="2">
    <location>
        <begin position="425"/>
        <end position="552"/>
    </location>
</feature>
<keyword evidence="1" id="KW-0812">Transmembrane</keyword>
<dbReference type="PANTHER" id="PTHR35333:SF3">
    <property type="entry name" value="BETA-LACTAMASE-TYPE TRANSPEPTIDASE FOLD CONTAINING PROTEIN"/>
    <property type="match status" value="1"/>
</dbReference>
<dbReference type="SMR" id="R4PVE5"/>
<dbReference type="GO" id="GO:0008800">
    <property type="term" value="F:beta-lactamase activity"/>
    <property type="evidence" value="ECO:0007669"/>
    <property type="project" value="InterPro"/>
</dbReference>
<keyword evidence="4" id="KW-1185">Reference proteome</keyword>
<dbReference type="GO" id="GO:0046677">
    <property type="term" value="P:response to antibiotic"/>
    <property type="evidence" value="ECO:0007669"/>
    <property type="project" value="InterPro"/>
</dbReference>
<feature type="domain" description="Beta-lactamase class A catalytic" evidence="2">
    <location>
        <begin position="385"/>
        <end position="424"/>
    </location>
</feature>
<dbReference type="GO" id="GO:0030655">
    <property type="term" value="P:beta-lactam antibiotic catabolic process"/>
    <property type="evidence" value="ECO:0007669"/>
    <property type="project" value="InterPro"/>
</dbReference>
<organism evidence="3 4">
    <name type="scientific">Candidatus Saccharimonas aalborgensis</name>
    <dbReference type="NCBI Taxonomy" id="1332188"/>
    <lineage>
        <taxon>Bacteria</taxon>
        <taxon>Candidatus Saccharimonadota</taxon>
        <taxon>Candidatus Saccharimonadia</taxon>
        <taxon>Candidatus Saccharimonadales</taxon>
        <taxon>Candidatus Saccharimonadaceae</taxon>
        <taxon>Candidatus Saccharimonas</taxon>
    </lineage>
</organism>
<dbReference type="KEGG" id="saal:L336_0491"/>
<dbReference type="InterPro" id="IPR045155">
    <property type="entry name" value="Beta-lactam_cat"/>
</dbReference>
<keyword evidence="1" id="KW-0472">Membrane</keyword>
<evidence type="ECO:0000313" key="3">
    <source>
        <dbReference type="EMBL" id="AGL62195.1"/>
    </source>
</evidence>
<keyword evidence="1" id="KW-1133">Transmembrane helix</keyword>
<dbReference type="Proteomes" id="UP000013893">
    <property type="component" value="Chromosome"/>
</dbReference>
<dbReference type="InterPro" id="IPR000871">
    <property type="entry name" value="Beta-lactam_class-A"/>
</dbReference>
<name>R4PVE5_9BACT</name>
<dbReference type="Pfam" id="PF13354">
    <property type="entry name" value="Beta-lactamase2"/>
    <property type="match status" value="2"/>
</dbReference>
<protein>
    <recommendedName>
        <fullName evidence="2">Beta-lactamase class A catalytic domain-containing protein</fullName>
    </recommendedName>
</protein>
<dbReference type="InterPro" id="IPR012338">
    <property type="entry name" value="Beta-lactam/transpept-like"/>
</dbReference>
<feature type="transmembrane region" description="Helical" evidence="1">
    <location>
        <begin position="26"/>
        <end position="45"/>
    </location>
</feature>
<evidence type="ECO:0000256" key="1">
    <source>
        <dbReference type="SAM" id="Phobius"/>
    </source>
</evidence>
<dbReference type="STRING" id="1332188.L336_0491"/>
<dbReference type="AlphaFoldDB" id="R4PVE5"/>
<dbReference type="Gene3D" id="3.40.710.10">
    <property type="entry name" value="DD-peptidase/beta-lactamase superfamily"/>
    <property type="match status" value="1"/>
</dbReference>
<accession>R4PVE5</accession>
<dbReference type="HOGENOM" id="CLU_483718_0_0_0"/>